<dbReference type="PIRSF" id="PIRSF014543">
    <property type="entry name" value="UCP014543"/>
    <property type="match status" value="1"/>
</dbReference>
<sequence length="134" mass="15672">MDFETEKTLLICGFNDEEESTLRKLLEENSLPQHKVIKDNMADITIGDILSDVDSSGEGYNLPKEKIVLFNKCQDDEVMRCMKVIKANFTEKPIFAMVTPTSIQWKFKDLLEHLMQERKWYENRTKKPKGDIIK</sequence>
<gene>
    <name evidence="1" type="ORF">GOM49_01320</name>
</gene>
<proteinExistence type="predicted"/>
<dbReference type="AlphaFoldDB" id="A0A6I6EJE7"/>
<protein>
    <submittedName>
        <fullName evidence="1">DUF3783 domain-containing protein</fullName>
    </submittedName>
</protein>
<dbReference type="InterPro" id="IPR016621">
    <property type="entry name" value="UCP014543"/>
</dbReference>
<keyword evidence="2" id="KW-1185">Reference proteome</keyword>
<evidence type="ECO:0000313" key="1">
    <source>
        <dbReference type="EMBL" id="QGU93952.1"/>
    </source>
</evidence>
<dbReference type="Proteomes" id="UP000422764">
    <property type="component" value="Chromosome"/>
</dbReference>
<evidence type="ECO:0000313" key="2">
    <source>
        <dbReference type="Proteomes" id="UP000422764"/>
    </source>
</evidence>
<organism evidence="1 2">
    <name type="scientific">Clostridium bovifaecis</name>
    <dbReference type="NCBI Taxonomy" id="2184719"/>
    <lineage>
        <taxon>Bacteria</taxon>
        <taxon>Bacillati</taxon>
        <taxon>Bacillota</taxon>
        <taxon>Clostridia</taxon>
        <taxon>Eubacteriales</taxon>
        <taxon>Clostridiaceae</taxon>
        <taxon>Clostridium</taxon>
    </lineage>
</organism>
<dbReference type="Pfam" id="PF12646">
    <property type="entry name" value="DUF3783"/>
    <property type="match status" value="1"/>
</dbReference>
<dbReference type="EMBL" id="CP046522">
    <property type="protein sequence ID" value="QGU93952.1"/>
    <property type="molecule type" value="Genomic_DNA"/>
</dbReference>
<reference evidence="1 2" key="1">
    <citation type="submission" date="2019-12" db="EMBL/GenBank/DDBJ databases">
        <title>Genome sequenceing of Clostridium bovifaecis.</title>
        <authorList>
            <person name="Yao Y."/>
        </authorList>
    </citation>
    <scope>NUCLEOTIDE SEQUENCE [LARGE SCALE GENOMIC DNA]</scope>
    <source>
        <strain evidence="1 2">BXX</strain>
    </source>
</reference>
<accession>A0A6I6EJE7</accession>
<name>A0A6I6EJE7_9CLOT</name>